<keyword evidence="1" id="KW-0812">Transmembrane</keyword>
<evidence type="ECO:0000256" key="1">
    <source>
        <dbReference type="SAM" id="Phobius"/>
    </source>
</evidence>
<evidence type="ECO:0000313" key="3">
    <source>
        <dbReference type="Proteomes" id="UP001321473"/>
    </source>
</evidence>
<dbReference type="GO" id="GO:0016485">
    <property type="term" value="P:protein processing"/>
    <property type="evidence" value="ECO:0007669"/>
    <property type="project" value="TreeGrafter"/>
</dbReference>
<reference evidence="2 3" key="1">
    <citation type="journal article" date="2023" name="Arcadia Sci">
        <title>De novo assembly of a long-read Amblyomma americanum tick genome.</title>
        <authorList>
            <person name="Chou S."/>
            <person name="Poskanzer K.E."/>
            <person name="Rollins M."/>
            <person name="Thuy-Boun P.S."/>
        </authorList>
    </citation>
    <scope>NUCLEOTIDE SEQUENCE [LARGE SCALE GENOMIC DNA]</scope>
    <source>
        <strain evidence="2">F_SG_1</strain>
        <tissue evidence="2">Salivary glands</tissue>
    </source>
</reference>
<organism evidence="2 3">
    <name type="scientific">Amblyomma americanum</name>
    <name type="common">Lone star tick</name>
    <dbReference type="NCBI Taxonomy" id="6943"/>
    <lineage>
        <taxon>Eukaryota</taxon>
        <taxon>Metazoa</taxon>
        <taxon>Ecdysozoa</taxon>
        <taxon>Arthropoda</taxon>
        <taxon>Chelicerata</taxon>
        <taxon>Arachnida</taxon>
        <taxon>Acari</taxon>
        <taxon>Parasitiformes</taxon>
        <taxon>Ixodida</taxon>
        <taxon>Ixodoidea</taxon>
        <taxon>Ixodidae</taxon>
        <taxon>Amblyomminae</taxon>
        <taxon>Amblyomma</taxon>
    </lineage>
</organism>
<dbReference type="SUPFAM" id="SSF55486">
    <property type="entry name" value="Metalloproteases ('zincins'), catalytic domain"/>
    <property type="match status" value="1"/>
</dbReference>
<dbReference type="GO" id="GO:0004222">
    <property type="term" value="F:metalloendopeptidase activity"/>
    <property type="evidence" value="ECO:0007669"/>
    <property type="project" value="InterPro"/>
</dbReference>
<dbReference type="Proteomes" id="UP001321473">
    <property type="component" value="Unassembled WGS sequence"/>
</dbReference>
<keyword evidence="3" id="KW-1185">Reference proteome</keyword>
<dbReference type="InterPro" id="IPR000718">
    <property type="entry name" value="Peptidase_M13"/>
</dbReference>
<dbReference type="PANTHER" id="PTHR11733">
    <property type="entry name" value="ZINC METALLOPROTEASE FAMILY M13 NEPRILYSIN-RELATED"/>
    <property type="match status" value="1"/>
</dbReference>
<dbReference type="PANTHER" id="PTHR11733:SF229">
    <property type="entry name" value="NEPRILYSIN-2-LIKE PROTEIN"/>
    <property type="match status" value="1"/>
</dbReference>
<gene>
    <name evidence="2" type="ORF">V5799_005580</name>
</gene>
<dbReference type="GO" id="GO:0005886">
    <property type="term" value="C:plasma membrane"/>
    <property type="evidence" value="ECO:0007669"/>
    <property type="project" value="TreeGrafter"/>
</dbReference>
<dbReference type="AlphaFoldDB" id="A0AAQ4DYU9"/>
<feature type="transmembrane region" description="Helical" evidence="1">
    <location>
        <begin position="21"/>
        <end position="42"/>
    </location>
</feature>
<name>A0AAQ4DYU9_AMBAM</name>
<proteinExistence type="predicted"/>
<dbReference type="EMBL" id="JARKHS020025272">
    <property type="protein sequence ID" value="KAK8767639.1"/>
    <property type="molecule type" value="Genomic_DNA"/>
</dbReference>
<comment type="caution">
    <text evidence="2">The sequence shown here is derived from an EMBL/GenBank/DDBJ whole genome shotgun (WGS) entry which is preliminary data.</text>
</comment>
<keyword evidence="1" id="KW-1133">Transmembrane helix</keyword>
<accession>A0AAQ4DYU9</accession>
<evidence type="ECO:0000313" key="2">
    <source>
        <dbReference type="EMBL" id="KAK8767639.1"/>
    </source>
</evidence>
<protein>
    <submittedName>
        <fullName evidence="2">Uncharacterized protein</fullName>
    </submittedName>
</protein>
<dbReference type="PROSITE" id="PS51885">
    <property type="entry name" value="NEPRILYSIN"/>
    <property type="match status" value="1"/>
</dbReference>
<sequence length="628" mass="69146">MTSRVDETQMVKPRSRQLLRLGAFFGAVFFAVLFVVVLATLLRKTKADAKAANRDPFCCPDEALMVLRAINPSVDPCEDFYGHVCSRANESDYGHVSPLLRVAMVWSFMEMAGIGQGSSAAGHLLTILRQGLWERDHASGKDVAEYATAIVQASAPPRKMNGYEMVHFLAQLNFKYGVPVVVSFSVLEQDTVLNIKATDDCFSNSAYEDILPPVLDAVNSALNTAVSAKQLLRLKDDISAMLHASHSRNQAHSVETSPFTVLSQREWADILNDLVLPVHPNVTSVATRQPEAINHFVGILANETLQPVAEAYIFVCAALKTRDTLEEASATHGIMPASTSCHTLNVCELEHAFKAEAVNSRHLVDYVRALFMQIKDIVTRDATGNLIFYGITRQEITEKLSRLKLVLPEQIAVLDIAVPAVSDSFATNLLAARSYAFDVRKAKIARGIPDEDSFFLPVVVRHSNTIFLPTNLLALLAQNHRRNIALDLPVAVVDMAAQCWSFLLESSWSVESRSNIESRLKCIEQTQLNGSYTTDSLQTAAAALGLVSAVDAMMPLQWNVLNCVNNTEISLARLVFLLWAYNNCAALPGVVTHFDVNLALRRSVVFRTVFGCSQHSPMAHRVCCLENC</sequence>
<keyword evidence="1" id="KW-0472">Membrane</keyword>